<feature type="chain" id="PRO_5045212965" evidence="1">
    <location>
        <begin position="24"/>
        <end position="331"/>
    </location>
</feature>
<feature type="signal peptide" evidence="1">
    <location>
        <begin position="1"/>
        <end position="23"/>
    </location>
</feature>
<feature type="domain" description="Ice-binding protein C-terminal" evidence="2">
    <location>
        <begin position="306"/>
        <end position="328"/>
    </location>
</feature>
<dbReference type="RefSeq" id="WP_310325048.1">
    <property type="nucleotide sequence ID" value="NZ_JAVDXV010000001.1"/>
</dbReference>
<keyword evidence="4" id="KW-1185">Reference proteome</keyword>
<dbReference type="Pfam" id="PF07589">
    <property type="entry name" value="PEP-CTERM"/>
    <property type="match status" value="1"/>
</dbReference>
<protein>
    <submittedName>
        <fullName evidence="3">Type IV pilus assembly protein PilY1</fullName>
    </submittedName>
</protein>
<evidence type="ECO:0000313" key="4">
    <source>
        <dbReference type="Proteomes" id="UP001180825"/>
    </source>
</evidence>
<sequence>MKIRSQLIALAAVALGFAGNAMAAATITNTAGTLALGVNDLGHLNTATGSVAVNSSRTGIAYRFPTGEFRDATSPGCFCEGWGVAVNGTTSGYANEAAGTAGLTLGSFASTANTATSVTSLSAMSGITITHEYAEAAAAPGALFRARVTIANTTGADVTNVKYVRAMDWDVPLTEFSEYVTIRGTASTTLLEKSHLDGFATSNPLSTSCDATGCGYGGVDVDVTDAGPSDHGAYFRFNFGTIAAGDSYTFDIFYGAAGSETAALAAIGAAGIELFSLGQSRGGETSGAPATFIFGFSGVGGTPVITVPEPGSLALVGLALLGLGRARRRQA</sequence>
<evidence type="ECO:0000259" key="2">
    <source>
        <dbReference type="Pfam" id="PF07589"/>
    </source>
</evidence>
<accession>A0ABU2A395</accession>
<reference evidence="3 4" key="1">
    <citation type="submission" date="2023-07" db="EMBL/GenBank/DDBJ databases">
        <title>Sorghum-associated microbial communities from plants grown in Nebraska, USA.</title>
        <authorList>
            <person name="Schachtman D."/>
        </authorList>
    </citation>
    <scope>NUCLEOTIDE SEQUENCE [LARGE SCALE GENOMIC DNA]</scope>
    <source>
        <strain evidence="3 4">BE316</strain>
    </source>
</reference>
<evidence type="ECO:0000313" key="3">
    <source>
        <dbReference type="EMBL" id="MDR7331636.1"/>
    </source>
</evidence>
<dbReference type="InterPro" id="IPR013424">
    <property type="entry name" value="Ice-binding_C"/>
</dbReference>
<evidence type="ECO:0000256" key="1">
    <source>
        <dbReference type="SAM" id="SignalP"/>
    </source>
</evidence>
<comment type="caution">
    <text evidence="3">The sequence shown here is derived from an EMBL/GenBank/DDBJ whole genome shotgun (WGS) entry which is preliminary data.</text>
</comment>
<dbReference type="Proteomes" id="UP001180825">
    <property type="component" value="Unassembled WGS sequence"/>
</dbReference>
<proteinExistence type="predicted"/>
<gene>
    <name evidence="3" type="ORF">J2X21_000748</name>
</gene>
<dbReference type="NCBIfam" id="TIGR02595">
    <property type="entry name" value="PEP_CTERM"/>
    <property type="match status" value="1"/>
</dbReference>
<keyword evidence="1" id="KW-0732">Signal</keyword>
<organism evidence="3 4">
    <name type="scientific">Roseateles asaccharophilus</name>
    <dbReference type="NCBI Taxonomy" id="582607"/>
    <lineage>
        <taxon>Bacteria</taxon>
        <taxon>Pseudomonadati</taxon>
        <taxon>Pseudomonadota</taxon>
        <taxon>Betaproteobacteria</taxon>
        <taxon>Burkholderiales</taxon>
        <taxon>Sphaerotilaceae</taxon>
        <taxon>Roseateles</taxon>
    </lineage>
</organism>
<name>A0ABU2A395_9BURK</name>
<dbReference type="EMBL" id="JAVDXV010000001">
    <property type="protein sequence ID" value="MDR7331636.1"/>
    <property type="molecule type" value="Genomic_DNA"/>
</dbReference>